<organism evidence="9 10">
    <name type="scientific">Sneathiella chinensis</name>
    <dbReference type="NCBI Taxonomy" id="349750"/>
    <lineage>
        <taxon>Bacteria</taxon>
        <taxon>Pseudomonadati</taxon>
        <taxon>Pseudomonadota</taxon>
        <taxon>Alphaproteobacteria</taxon>
        <taxon>Sneathiellales</taxon>
        <taxon>Sneathiellaceae</taxon>
        <taxon>Sneathiella</taxon>
    </lineage>
</organism>
<reference evidence="9" key="1">
    <citation type="journal article" date="2014" name="Int. J. Syst. Evol. Microbiol.">
        <title>Complete genome of a new Firmicutes species belonging to the dominant human colonic microbiota ('Ruminococcus bicirculans') reveals two chromosomes and a selective capacity to utilize plant glucans.</title>
        <authorList>
            <consortium name="NISC Comparative Sequencing Program"/>
            <person name="Wegmann U."/>
            <person name="Louis P."/>
            <person name="Goesmann A."/>
            <person name="Henrissat B."/>
            <person name="Duncan S.H."/>
            <person name="Flint H.J."/>
        </authorList>
    </citation>
    <scope>NUCLEOTIDE SEQUENCE</scope>
    <source>
        <strain evidence="9">NBRC 103408</strain>
    </source>
</reference>
<dbReference type="InterPro" id="IPR002781">
    <property type="entry name" value="TM_pro_TauE-like"/>
</dbReference>
<feature type="transmembrane region" description="Helical" evidence="8">
    <location>
        <begin position="82"/>
        <end position="100"/>
    </location>
</feature>
<dbReference type="EMBL" id="BSNF01000006">
    <property type="protein sequence ID" value="GLQ06124.1"/>
    <property type="molecule type" value="Genomic_DNA"/>
</dbReference>
<evidence type="ECO:0000256" key="5">
    <source>
        <dbReference type="ARBA" id="ARBA00022692"/>
    </source>
</evidence>
<feature type="transmembrane region" description="Helical" evidence="8">
    <location>
        <begin position="205"/>
        <end position="224"/>
    </location>
</feature>
<feature type="transmembrane region" description="Helical" evidence="8">
    <location>
        <begin position="137"/>
        <end position="168"/>
    </location>
</feature>
<comment type="similarity">
    <text evidence="2 8">Belongs to the 4-toluene sulfonate uptake permease (TSUP) (TC 2.A.102) family.</text>
</comment>
<feature type="transmembrane region" description="Helical" evidence="8">
    <location>
        <begin position="236"/>
        <end position="253"/>
    </location>
</feature>
<reference evidence="9" key="2">
    <citation type="submission" date="2023-01" db="EMBL/GenBank/DDBJ databases">
        <title>Draft genome sequence of Sneathiella chinensis strain NBRC 103408.</title>
        <authorList>
            <person name="Sun Q."/>
            <person name="Mori K."/>
        </authorList>
    </citation>
    <scope>NUCLEOTIDE SEQUENCE</scope>
    <source>
        <strain evidence="9">NBRC 103408</strain>
    </source>
</reference>
<keyword evidence="6 8" id="KW-1133">Transmembrane helix</keyword>
<keyword evidence="7 8" id="KW-0472">Membrane</keyword>
<feature type="transmembrane region" description="Helical" evidence="8">
    <location>
        <begin position="12"/>
        <end position="30"/>
    </location>
</feature>
<comment type="subcellular location">
    <subcellularLocation>
        <location evidence="1 8">Cell membrane</location>
        <topology evidence="1 8">Multi-pass membrane protein</topology>
    </subcellularLocation>
</comment>
<protein>
    <recommendedName>
        <fullName evidence="8">Probable membrane transporter protein</fullName>
    </recommendedName>
</protein>
<feature type="transmembrane region" description="Helical" evidence="8">
    <location>
        <begin position="174"/>
        <end position="193"/>
    </location>
</feature>
<evidence type="ECO:0000256" key="4">
    <source>
        <dbReference type="ARBA" id="ARBA00022475"/>
    </source>
</evidence>
<dbReference type="PANTHER" id="PTHR30269">
    <property type="entry name" value="TRANSMEMBRANE PROTEIN YFCA"/>
    <property type="match status" value="1"/>
</dbReference>
<keyword evidence="4 8" id="KW-1003">Cell membrane</keyword>
<dbReference type="Proteomes" id="UP001161409">
    <property type="component" value="Unassembled WGS sequence"/>
</dbReference>
<gene>
    <name evidence="9" type="ORF">GCM10007924_13450</name>
</gene>
<evidence type="ECO:0000256" key="6">
    <source>
        <dbReference type="ARBA" id="ARBA00022989"/>
    </source>
</evidence>
<accession>A0ABQ5U1U2</accession>
<evidence type="ECO:0000313" key="9">
    <source>
        <dbReference type="EMBL" id="GLQ06124.1"/>
    </source>
</evidence>
<feature type="transmembrane region" description="Helical" evidence="8">
    <location>
        <begin position="106"/>
        <end position="125"/>
    </location>
</feature>
<name>A0ABQ5U1U2_9PROT</name>
<proteinExistence type="inferred from homology"/>
<sequence length="254" mass="27243">MLDQLLNDINLYHLTIICAALLCGAIVKGVSSFGLPTIAMPIMILVLPLPSAVSVLVVPLILSNLVQMSIAGDIKRSIKRHWNLYLPTLLSLPVGVYFLTSADTHLLTLVVGGVLTFVSLLELAGIQLKVLSRHETVFAPAIGIVSGIIGGMTTLFAIMPIFFLITLGLTKERFVSAVSVLLFSGSVVLAISLQRTAALGSLELVYGLIGMIPIYLGIKLGTHLRNYVNPDHFKKGVLSLLFLIGCSMIIRALV</sequence>
<keyword evidence="10" id="KW-1185">Reference proteome</keyword>
<evidence type="ECO:0000256" key="8">
    <source>
        <dbReference type="RuleBase" id="RU363041"/>
    </source>
</evidence>
<comment type="caution">
    <text evidence="9">The sequence shown here is derived from an EMBL/GenBank/DDBJ whole genome shotgun (WGS) entry which is preliminary data.</text>
</comment>
<dbReference type="Pfam" id="PF01925">
    <property type="entry name" value="TauE"/>
    <property type="match status" value="1"/>
</dbReference>
<dbReference type="PANTHER" id="PTHR30269:SF32">
    <property type="entry name" value="MEMBRANE TRANSPORTER PROTEIN-RELATED"/>
    <property type="match status" value="1"/>
</dbReference>
<evidence type="ECO:0000256" key="7">
    <source>
        <dbReference type="ARBA" id="ARBA00023136"/>
    </source>
</evidence>
<dbReference type="InterPro" id="IPR052017">
    <property type="entry name" value="TSUP"/>
</dbReference>
<keyword evidence="3" id="KW-0813">Transport</keyword>
<dbReference type="RefSeq" id="WP_169560187.1">
    <property type="nucleotide sequence ID" value="NZ_BSNF01000006.1"/>
</dbReference>
<evidence type="ECO:0000256" key="2">
    <source>
        <dbReference type="ARBA" id="ARBA00009142"/>
    </source>
</evidence>
<evidence type="ECO:0000256" key="1">
    <source>
        <dbReference type="ARBA" id="ARBA00004651"/>
    </source>
</evidence>
<evidence type="ECO:0000313" key="10">
    <source>
        <dbReference type="Proteomes" id="UP001161409"/>
    </source>
</evidence>
<keyword evidence="5 8" id="KW-0812">Transmembrane</keyword>
<evidence type="ECO:0000256" key="3">
    <source>
        <dbReference type="ARBA" id="ARBA00022448"/>
    </source>
</evidence>
<feature type="transmembrane region" description="Helical" evidence="8">
    <location>
        <begin position="42"/>
        <end position="62"/>
    </location>
</feature>